<dbReference type="AlphaFoldDB" id="A0A8T2M1U5"/>
<gene>
    <name evidence="2" type="ORF">AMEX_G6127</name>
</gene>
<evidence type="ECO:0000313" key="3">
    <source>
        <dbReference type="Proteomes" id="UP000752171"/>
    </source>
</evidence>
<accession>A0A8T2M1U5</accession>
<sequence length="212" mass="23948">MQDRDVAWAEAKQKVVAGGGDPRDNQLVASVSTIQFGQYRGKNFRWLLENDMGYAAMVLAGHQKERESGDLSETALMSNKDVLLKYASFYPEVAEAIKQRRQGGTVGDCLVGFGAHKTCTCKDLYESQDKEKKSYVQWLRVQKTRPGTKMDALKKYIQKRDLEVLHSTSFPPPPMARDSPLHRSSHKAPEPTDDELMMCAEEVERSGVCFWI</sequence>
<comment type="caution">
    <text evidence="2">The sequence shown here is derived from an EMBL/GenBank/DDBJ whole genome shotgun (WGS) entry which is preliminary data.</text>
</comment>
<feature type="region of interest" description="Disordered" evidence="1">
    <location>
        <begin position="166"/>
        <end position="194"/>
    </location>
</feature>
<dbReference type="Proteomes" id="UP000752171">
    <property type="component" value="Unassembled WGS sequence"/>
</dbReference>
<name>A0A8T2M1U5_ASTMX</name>
<dbReference type="EMBL" id="JAICCE010000004">
    <property type="protein sequence ID" value="KAG9278283.1"/>
    <property type="molecule type" value="Genomic_DNA"/>
</dbReference>
<evidence type="ECO:0000313" key="2">
    <source>
        <dbReference type="EMBL" id="KAG9278283.1"/>
    </source>
</evidence>
<protein>
    <submittedName>
        <fullName evidence="2">Uncharacterized protein</fullName>
    </submittedName>
</protein>
<evidence type="ECO:0000256" key="1">
    <source>
        <dbReference type="SAM" id="MobiDB-lite"/>
    </source>
</evidence>
<proteinExistence type="predicted"/>
<organism evidence="2 3">
    <name type="scientific">Astyanax mexicanus</name>
    <name type="common">Blind cave fish</name>
    <name type="synonym">Astyanax fasciatus mexicanus</name>
    <dbReference type="NCBI Taxonomy" id="7994"/>
    <lineage>
        <taxon>Eukaryota</taxon>
        <taxon>Metazoa</taxon>
        <taxon>Chordata</taxon>
        <taxon>Craniata</taxon>
        <taxon>Vertebrata</taxon>
        <taxon>Euteleostomi</taxon>
        <taxon>Actinopterygii</taxon>
        <taxon>Neopterygii</taxon>
        <taxon>Teleostei</taxon>
        <taxon>Ostariophysi</taxon>
        <taxon>Characiformes</taxon>
        <taxon>Characoidei</taxon>
        <taxon>Acestrorhamphidae</taxon>
        <taxon>Acestrorhamphinae</taxon>
        <taxon>Astyanax</taxon>
    </lineage>
</organism>
<reference evidence="2 3" key="1">
    <citation type="submission" date="2021-07" db="EMBL/GenBank/DDBJ databases">
        <authorList>
            <person name="Imarazene B."/>
            <person name="Zahm M."/>
            <person name="Klopp C."/>
            <person name="Cabau C."/>
            <person name="Beille S."/>
            <person name="Jouanno E."/>
            <person name="Castinel A."/>
            <person name="Lluch J."/>
            <person name="Gil L."/>
            <person name="Kuchtly C."/>
            <person name="Lopez Roques C."/>
            <person name="Donnadieu C."/>
            <person name="Parrinello H."/>
            <person name="Journot L."/>
            <person name="Du K."/>
            <person name="Schartl M."/>
            <person name="Retaux S."/>
            <person name="Guiguen Y."/>
        </authorList>
    </citation>
    <scope>NUCLEOTIDE SEQUENCE [LARGE SCALE GENOMIC DNA]</scope>
    <source>
        <strain evidence="2">Pach_M1</strain>
        <tissue evidence="2">Testis</tissue>
    </source>
</reference>